<evidence type="ECO:0000256" key="1">
    <source>
        <dbReference type="SAM" id="Coils"/>
    </source>
</evidence>
<sequence length="6256" mass="675065">MPSSSLFDIVCRDGVLMPLPGARVYYHPGKTPASLDLAAYLRAWDAVVLDDRTSVVVPEAALDRTTTRQALGRTLGLLDRPDELAFVPVPGDPIDPVLWHDLAGLAGIEAVLPESPEPEHPWTVPRSRAATISELDTLFRGVLSDGVRRAESTGDRTLAECLALVRDLTGRLFPDSRFPHGVRVPRTREEGALGSVAERWLGDREDFTRIGGWQDLNDRLSAAGPRSAAVVLVDRPHTAFGHVYLAYHAFGGQIAWTNLVDPDGMIRTGAAPFGHDSATYARAVVIDPNGVVLRPAGVPPESTSDVAALLDKPVSRGYRGGTQQAGRERQVSPEVLVGLRPVGAPQDTSVRAAAIAVTGLPGADMRLHLVHQDGSVEHSGRIGAPDVFVGVSTVQTEAGPRAGYQPLTPTGRTPTTGIAADRLEETGAETVATRPIAAAPGHHGRGVLADAVTERLGTLLSPDEVAWEGWRPEGGTNSASLATWLDTGELAGYVQDLLDDDLRFVPGGEDVPEALADVSIVVQARRVGTYRPELVTARNVGYGGRLELGVRIEGLGEPVWIGPLGVWEQVMLQNPPALLPTLEGASGTDGDTAVLDPAVWTSGQAVVGALSQTVLTRMGVRRQREAQRFLTGRLADAESRPAFRLRVGSAFVMVRIGGQYRAVVRGDLEVTLTDGTVMKTDGAVEVLLDVATAVRVLVPLRSVPTAPPGYDHRESAPAPDGVDPGRWQRLRDDAEIALTPARLSALQHQPGAEDLSAAALVDWIQVIDRVPDDVAVAAARIGLAVSGPLLRIAFDLKLDPGLLVVFGPHLRALAVSGTLRAADLLERLRPSGVRTYSDIAWLAEVAGRLRLTETDLAALLTFTAEQVAPELLATLRDADLRAAMDAARLRVRMSSSADLGASELGLRSAAEVTALATGLGVAPAYLAGVAAWVRLAVGELGSPYEGAEADEYEERIGQEHRWRRYVAGVPGPWQAWPEPAEGATETEAEQMRAAAQLLSDELAAQYRRWSTRIVDQLVTIMRRAGVLAPALAGPDAAEQSRRDVGAARRIVRLAGRLGVEPGALAGLLPSRHAELLLHEFFGDVALMMTADHTRKLAGFSPPAPSDRVISAADRAWWLAELGVDEATFDRLLDTPWGDPFAIRSTAIRAGLHRSDLRTLTELSLRIGCVPVHLPWAALLRGLDPAKMLRVATRIQGGVDPVHLLPFAALLGDVQDDPDALAAALTETATRISLVLDDRMRLPWTFRQVFRWMHGHGGAWIDTAHMTEWLPRIAIPSADRYSELLEGLDQQRNNLRLALRSAAAQSSSGPDLRMLKELSDWSADVFDLVFVGEFYPLISHLGSWKGDGPDRLLKRSARILRALDDVHPRPEARKRVDAARELHLKAGSALQSARARLASVGKDAAVARQGVLIRVTVDYTLEVVGYANEYLRSDQVPPSVRGLYRSAADRLSDFAVEFRAAMAEHPAHRVVDRLSDSDILVALGNAATASGRAALSPAGIDVLADSWIAEQWAERLSVRADDLRADFRERPWFSPRLLAGLKDENGQPIPGLHALAIRIHRVPTDLPALSEASGMPINLIAGLAGRRSVDPSVVSIVFGYDSDENVPTMDQLTREIDDAAAADGTDATTYLEGLALAGFRWRDRSVAPPWDSAEVLPLWMGIDPASLPARMPKRWPEFWRTALEELADVFQLDRHQIADLAARLRVPAIWVMSYAVRIGDVPSGLLKDAERLGVHADLLFAFAARLSVDTAVLTRDDHFLAGLAPQDGDGLSRFGSVQRVIAHLPAGTADTLRQRPRPGRAAADLLDPMPLPVPTEALWTVTLVRGAVPEALTQRFAETSIPPRLLLSTAAAHRTSMSNVVLAHQYMPFEDKGHDVIARGRFDGYPGWVRRLAEHAHLTEAELAWANQVLLEHRDRGDLRKLLAMEPRAARQLMLGVRLARGRLTTDALTALAKSYPDDATDMLRTALDGTFLTHEYVPLLTDVPIPAGDVLLLKASGDPDKVRARLDVEAPAAGLDGTDVSIPLTGLTDGWASLNRIVWESHQDGKVSRPRTALVALKTGFGQDRQAYFRLAQIFYATLPVLRRMGLLAPSGPSLTWPGTGWTTPGEFFDFHSNPQRVLQLIEGTGMAVLYLDAVTVPQIQAAVTIFDVFVTAARTRAGISDLDRWALQAADAGRDESVPLRRRNEKDIQWILPLIADPVARWQVAALFQVVDWPWGRTTGGQPGNVEFIEVQPPTGMGPILDQTEPPSYAWQDPELGAPAGSTPQQLVEWLSARVRSGLHPVPHTGDRQTPLGRPLMLSMKVEFPVLRTANSWTAVSAAARARQINERLRELGATGSLHSLTGTWRLTSADLGRSRHPWRELAELLHLVKRFGAQPVDGSMTVQIGNVTAQTASAVRALMEMHRDVIDRLLTDPADGWVRSRAGRLAALSHRGLGISGLDPVLDLPVLQVQIKTLLGLVAAAERDFTGIAEATAVRHPSEAGQPLDNRWRGYAFPGDRENRLLNILFKTPEDRWQAGALWVLAPWHPGDDHAGLPYGLSVAEATLLGLSRWGQEPAGVLRWEHPAFAMTALPAGVFGLPVSELPARFPREVVERARATYLLAYPGDGELAVRHRASVARAAWADVTGSRRPAGWWQAWYSELGMFPGTGEERHLPVVRAQDRAVAGWVSRLLDADPGAEVLRDLDRWLAAHGGDEAARQQRREVRERLRPAVQPAGPPAGLRSIRVDTRRDPLLVSVFRSGLAQGVLPPDVGRSGAKTFDVVKSYVIEALRGSPGRFERMAGRTLGELLAEALPVGVLTALDPGFRLSVPERADDGGAALELALANERLRLRSEVAAAFDRGNPVLIDLLHRVLGDDDELLTDGLIRAVKELLDGEPAGLPTRTAVLTTLIDHYSPDGSVAVPELLWTVSLALNTTVVVAEDGLRTAYGPGGGSTLHVERDPVDGFRMLADPRRLLAEAAAVPALWDGTATDCVDRVELLLILLDVPLLHVATTDTISLDLLGARLGGRFQKPTRGAALIALPIGTVTPVWIVERAHMVLVHRYDETNYTLIETQANGADRVQPFTLSRRGDGLPAALAGTVRLLGNEDAAVLGVDFVDKRIIAGPSGSAAPPADRTVEALLDGGGRPGMMRRPSPPSPRQQADDVTLPSGRTPTGVLPAAELTGPGVRTVELHPIAIEPGRDGRDAVSDAVTAWRRMLPDADAASWDGWRIEGRAGAGVPISELLGTDTLRENVSALLDGGLRIVPAGDASRPVPPMLRDVSLTVTASRAGEYRPESLDGRQIRYEGRLAVVVRVDGLATPAQVGPIGLWERAIVPAPSAMLPGIPALPGQSGLAQPVDAGAWADGRAMIGQVTAAARRWLADLGVQGNAREFIARGLTDSARFRIGLSGVAPVGTVRIGNQSRVVVRGDLVIQPQPRGPISTYPNAVEVLLDPVTAGQVPGWLPPAPPAYAPATADDARRRRLQDDVAIALTPARLESLIHLLGAGVPSPERVVRWIEVIGRVPDDAAAARIGLVVPGPLLRLAAELLVDPEWLVVFGSHLRALASAGTTRPLDLLGRLRSSGVRTVGDIVWLAEVAGRLELGETDLPALLTFPGQRVAPELLATLRDDDLVTAMDTARMRVVIMSSPDLGAHGLGLRHRDEVTALATALGVKPVHLAGIAPRIRQAFAALGSSYSGGQPDRATRIAAEITASLLADGLVVPVYPGIADRTDAEAVREVMEVTGRLGVHPGALAALLPSRRMELLLHEFLADIPLAAIAGYVRKLIDSAPPAYRPATTEAERARWSDELGVAATTIEELLSVPWGDPERILTAASRAGLDRLDRATLTRLSLQIGWIPVDLGRTSVRRGVEPATVLQVAAQIEGGVEPNHLMPFQNLMNRFVAPAGRGTRTMTAAVLARQLAHTARFHVPLLDERMQLPWVFRQMFRWMHAQGGDWIDTGILPRQLADLPGLTVERYTQLRSGLEERERLVREATELALSSSIEPPGLRPLMEETTAWLARIRTDFEADLGSRAGDAGPRDYDRSAELGRQRSRVDLEERVTRAAGAAGAPVPLAAVERLHAAEEKRQQAIDTFASAYGGPESSHGLHTWGLQASMIQRDLAFAEALAAYTGQVLRSLSASPEVAAVADAVIGLVADYRAAKAFHPANRTVDNLTDGEIGEMLGSASPAPGRELLSDREVGLLADSWRAGAWSEMLKDVTLEDIMNDVRERPWLSPSSLMWLTTTTGLPAARMRAFAIRHDRIPEDLPLIARDIRIEGSAGPVPPAMVVGLATRLGIDPQLVRVLDLVPGAGTVVDVAAVERMVGEAAGAAGTDVATYLESLAVSGYRWSTRNLAPRWNSAGVLLSTWTGVGPEILAAGHSLRLEHWRRLLDDLAELFRLDRHAISVLAARLRVPTSWMLSLSVRIGRVPVELPQIADRLNVRADLLFAFAAGLPVDPLVLTPADGIAALRRRVPGPRFASATSAIEALSEEHREALRRRPSPGRLSAWDKLVPAGGAEPASPRSLPPITESLWRIAVATEAVPADLDTIFTSSNADPRDLIQIAEQLRMPVGVVALAEQFMSTADAGSRGDARERLIAGYQPWVDRMHAHAHITEKEFVWANDQLRAHNRGNLGTLGRQTPRAARQLMLQVRLESGRLTGSALWALARDHPGEATEMLRTAVGDRTFTHRLTPSMSAGLPIPVGVEVLLPARPDLTTLIEAEAPGARSWAEFTVLPLRKNWTSFRRILRQMIDKETRSVPSAAIRVHTSFGRDTGAYLRLAQLFYASLPVLHRMGLLAPAGPGEATVTPGWTTFADFAADHADRDRMMQVENAGRRSGGTVIFHLGAVTPAQLQVGATVFAGFVEAAREPGTVEDLDSWEFAEAGSYAAGSVALHRRYEDTGLRVFDLITDPVARLQAFTLFQVADWAPGTSATGLVEVRPPVGMGPVAGQDSAQAGGWQTPRRNRPSADTAGAVEEWLRERVESGLHPVPHTGDETDRLNRPLTVSAELTFPIRRTANPWTAVPARERAARIVADVGALFPGVLHESSDGRWWLTLQDLNGAEKPWQQLAAVLDALAYAGAEPVRGSMSVRVGAVGERTFDVLRSLMTGYEDVLHRLSTDPAEDRVRSRAARTVDRRPDGELRFEGLDLARDLPVLQTQLKTLLGLVRAAGRDFTVEPADAHQPGSGRELGGRWRTFDPPDERTKRFLDQLFQGADDLWQARALFVTTPWHAGDDHAGLPYGLSAAEAETLVRSAPWPDDIRKLIMGEHPAFAMAALRDGPAGPASDAATLLPARFLDGLVARARLVHQLAYPGGGGRELESRAWIAEHAWAEPARSHRSAAWWATWYAERGDTPSTEGISRTIPVSGDGDPDITGWVADLLSTDPGLDVLRDLERQLAGQDQDEPVRRQRAAVRHRIAEVTGSLTPSAVPPPDLMPVDARPDDEMLESVVRAARTLNLLPAAMTDEDRASTRAATQYVIRIMREEPRRFRDMPGRTVGALLAQALPVGALLALQPGFRPMEPNPAEFARWAGTAGDAAASERWAEEERVRLRRDVAARLDQGDPFLIDLLGRAVAVRIRDDTDAVPDDTDAVLDEIDAVLDEIDAVLDEIDAVLDEIDAVLDDTVAVLDDTVAVPDDTVAVPDDTVAVPDDTDAVLAALTDHLEANPATLPSLPELMADVLETWVPDNSVAEPELLWAIAAALNIRIVLSEEGLRTAYGPETGRTLHLERGPAGNVRVMLPGMSESGSDQDVTADPDDPPADETGDLWVSPVLETPQPAMDSILAPGPASLSDVLFAAKMAGPGVAELSRIDPVAGRMWAEAMESLRQLAELPEREASVLLLDPGFGEAIRRVARLVPDETHAVVRPLLALDGALRAGVFPGGWWPAPMPVLVLGSWSSQQQPGDVLGKVRARAVLADRPVIVVDLAGAQGVVDAVLGELSEALVWYRRIGPVPLVVVGRATGYGQRLFGELRARHGLVSLAVEAAGSGDAWRLRDVNGGTVGDLEGEPSVGVFERARMLSRGAAARLPVALVEWLRTWDPDSAEAYHRRNVERLRDPAVLTALRELAGASSGDARLAVFRTALELAREFGGVGPEEGPRPVALTMLDVEPAWSEARGRVPAVFVYDFVRVTGDRQVRFPWDGLLFQMMVAGVLSGVQVVSLLRATAVTGKDRASVTMMEAVVELLSLPRDRGVLDADPLVDPRLKPIFDRIGKITKGVDGSYEGCLDPYDRVAWTGRLTALKDGLARGDEAAQMHAKLIDTVTYAVSNC</sequence>
<gene>
    <name evidence="3" type="ORF">J2S42_006681</name>
</gene>
<name>A0AAE3W7N4_9ACTN</name>
<feature type="region of interest" description="Disordered" evidence="2">
    <location>
        <begin position="3124"/>
        <end position="3163"/>
    </location>
</feature>
<keyword evidence="1" id="KW-0175">Coiled coil</keyword>
<feature type="region of interest" description="Disordered" evidence="2">
    <location>
        <begin position="4934"/>
        <end position="4954"/>
    </location>
</feature>
<protein>
    <submittedName>
        <fullName evidence="3">Uncharacterized protein</fullName>
    </submittedName>
</protein>
<proteinExistence type="predicted"/>
<dbReference type="Proteomes" id="UP001240236">
    <property type="component" value="Unassembled WGS sequence"/>
</dbReference>
<dbReference type="RefSeq" id="WP_307245668.1">
    <property type="nucleotide sequence ID" value="NZ_JAUSUZ010000001.1"/>
</dbReference>
<reference evidence="3 4" key="1">
    <citation type="submission" date="2023-07" db="EMBL/GenBank/DDBJ databases">
        <title>Sequencing the genomes of 1000 actinobacteria strains.</title>
        <authorList>
            <person name="Klenk H.-P."/>
        </authorList>
    </citation>
    <scope>NUCLEOTIDE SEQUENCE [LARGE SCALE GENOMIC DNA]</scope>
    <source>
        <strain evidence="3 4">DSM 44709</strain>
    </source>
</reference>
<evidence type="ECO:0000256" key="2">
    <source>
        <dbReference type="SAM" id="MobiDB-lite"/>
    </source>
</evidence>
<dbReference type="EMBL" id="JAUSUZ010000001">
    <property type="protein sequence ID" value="MDQ0370012.1"/>
    <property type="molecule type" value="Genomic_DNA"/>
</dbReference>
<feature type="coiled-coil region" evidence="1">
    <location>
        <begin position="1277"/>
        <end position="1304"/>
    </location>
</feature>
<organism evidence="3 4">
    <name type="scientific">Catenuloplanes indicus</name>
    <dbReference type="NCBI Taxonomy" id="137267"/>
    <lineage>
        <taxon>Bacteria</taxon>
        <taxon>Bacillati</taxon>
        <taxon>Actinomycetota</taxon>
        <taxon>Actinomycetes</taxon>
        <taxon>Micromonosporales</taxon>
        <taxon>Micromonosporaceae</taxon>
        <taxon>Catenuloplanes</taxon>
    </lineage>
</organism>
<accession>A0AAE3W7N4</accession>
<keyword evidence="4" id="KW-1185">Reference proteome</keyword>
<feature type="compositionally biased region" description="Acidic residues" evidence="2">
    <location>
        <begin position="5738"/>
        <end position="5751"/>
    </location>
</feature>
<comment type="caution">
    <text evidence="3">The sequence shown here is derived from an EMBL/GenBank/DDBJ whole genome shotgun (WGS) entry which is preliminary data.</text>
</comment>
<evidence type="ECO:0000313" key="3">
    <source>
        <dbReference type="EMBL" id="MDQ0370012.1"/>
    </source>
</evidence>
<feature type="region of interest" description="Disordered" evidence="2">
    <location>
        <begin position="5727"/>
        <end position="5751"/>
    </location>
</feature>
<evidence type="ECO:0000313" key="4">
    <source>
        <dbReference type="Proteomes" id="UP001240236"/>
    </source>
</evidence>